<sequence>MGKEVLRSTVLMVASITTAHALEGDFKGFKYAFHGFISATGYTQTTPGFVLNGQGPLILLFTPSTSSTTTGFDVRQTRLTFSASGPSVMGGATPKGLIEIDFFGLNSPGGYGEVSVYPRLRLAYTELDWYGRNKIRAGQDWELLMVDLPTSLSHLAYPVTYFAGLVGWREPGVSFFHTDTMENSNLEFALQVLKSDWQNPLDFGQSTVQNLNVDAGQLSGLPGIEMRTKWTSANQDYAVYVVGHVSKVDGTRVRNLPISGGIFVTTPTRNWTVAVAKIGGKAKVSAFTLKGEVYTGKNTGPLIGEQLQFITANDVHESGGWIQLGYDLPNNFSIYGTYGIAADNKSDVVSGGGVRYQNQVYGGMIQYRSKTFAVGPEIYHVTTSTVSGSPLQGITYLLSANYGF</sequence>
<evidence type="ECO:0008006" key="3">
    <source>
        <dbReference type="Google" id="ProtNLM"/>
    </source>
</evidence>
<dbReference type="AlphaFoldDB" id="G9EQT5"/>
<evidence type="ECO:0000313" key="1">
    <source>
        <dbReference type="EMBL" id="EHL30306.1"/>
    </source>
</evidence>
<name>G9EQT5_9GAMM</name>
<dbReference type="InParanoid" id="G9EQT5"/>
<accession>G9EQT5</accession>
<dbReference type="STRING" id="658187.LDG_7638"/>
<reference evidence="1 2" key="1">
    <citation type="journal article" date="2011" name="BMC Genomics">
        <title>Insight into cross-talk between intra-amoebal pathogens.</title>
        <authorList>
            <person name="Gimenez G."/>
            <person name="Bertelli C."/>
            <person name="Moliner C."/>
            <person name="Robert C."/>
            <person name="Raoult D."/>
            <person name="Fournier P.E."/>
            <person name="Greub G."/>
        </authorList>
    </citation>
    <scope>NUCLEOTIDE SEQUENCE [LARGE SCALE GENOMIC DNA]</scope>
    <source>
        <strain evidence="1 2">LLAP12</strain>
    </source>
</reference>
<proteinExistence type="predicted"/>
<organism evidence="1 2">
    <name type="scientific">Legionella drancourtii LLAP12</name>
    <dbReference type="NCBI Taxonomy" id="658187"/>
    <lineage>
        <taxon>Bacteria</taxon>
        <taxon>Pseudomonadati</taxon>
        <taxon>Pseudomonadota</taxon>
        <taxon>Gammaproteobacteria</taxon>
        <taxon>Legionellales</taxon>
        <taxon>Legionellaceae</taxon>
        <taxon>Legionella</taxon>
    </lineage>
</organism>
<dbReference type="HOGENOM" id="CLU_597006_0_0_6"/>
<keyword evidence="2" id="KW-1185">Reference proteome</keyword>
<dbReference type="EMBL" id="JH413832">
    <property type="protein sequence ID" value="EHL30306.1"/>
    <property type="molecule type" value="Genomic_DNA"/>
</dbReference>
<dbReference type="Proteomes" id="UP000002770">
    <property type="component" value="Unassembled WGS sequence"/>
</dbReference>
<dbReference type="OrthoDB" id="190887at2"/>
<protein>
    <recommendedName>
        <fullName evidence="3">Porin</fullName>
    </recommendedName>
</protein>
<dbReference type="eggNOG" id="COG3203">
    <property type="taxonomic scope" value="Bacteria"/>
</dbReference>
<evidence type="ECO:0000313" key="2">
    <source>
        <dbReference type="Proteomes" id="UP000002770"/>
    </source>
</evidence>
<dbReference type="RefSeq" id="WP_006871540.1">
    <property type="nucleotide sequence ID" value="NZ_JH413832.1"/>
</dbReference>
<dbReference type="SUPFAM" id="SSF56935">
    <property type="entry name" value="Porins"/>
    <property type="match status" value="1"/>
</dbReference>
<gene>
    <name evidence="1" type="ORF">LDG_7638</name>
</gene>